<organism evidence="1 2">
    <name type="scientific">Vitis vinifera</name>
    <name type="common">Grape</name>
    <dbReference type="NCBI Taxonomy" id="29760"/>
    <lineage>
        <taxon>Eukaryota</taxon>
        <taxon>Viridiplantae</taxon>
        <taxon>Streptophyta</taxon>
        <taxon>Embryophyta</taxon>
        <taxon>Tracheophyta</taxon>
        <taxon>Spermatophyta</taxon>
        <taxon>Magnoliopsida</taxon>
        <taxon>eudicotyledons</taxon>
        <taxon>Gunneridae</taxon>
        <taxon>Pentapetalae</taxon>
        <taxon>rosids</taxon>
        <taxon>Vitales</taxon>
        <taxon>Vitaceae</taxon>
        <taxon>Viteae</taxon>
        <taxon>Vitis</taxon>
    </lineage>
</organism>
<protein>
    <submittedName>
        <fullName evidence="1">Uncharacterized protein</fullName>
    </submittedName>
</protein>
<dbReference type="AlphaFoldDB" id="A0A438BR37"/>
<sequence>MGLQDFQQLQHVLQHLEFKVWEHPNLKEFMAGVSRRLDQIESSYQDHQLVDMGTDEIDPHVSQTALALPLGEARVERLESKMRQIRLQNEDLTWDDRDGISTTSLPAKFHMIDIEHYSGIGCLKIHLRLYTTIMRGHGLDDARLVAFFLVSLSGAAQRCVEKAIARELWIDTTPTFDNKGKKLVGSPERAGEVSTISYQHQGPTRHSHYRPLIVRAHFPYLQHQYQPVYAQQPYIAQTSMQPQLPYLKATTPLRPRAYAQRPMRQFTPLGITLTKVFENLKYASLIVPLAARPLPHTIPPHFRLHEHCLYHQTQRHDTKCCVTLHHVIQDLIDSGMINLSRPSMTIDPLLTHSTHTIPHSPYFE</sequence>
<accession>A0A438BR37</accession>
<dbReference type="PANTHER" id="PTHR33223">
    <property type="entry name" value="CCHC-TYPE DOMAIN-CONTAINING PROTEIN"/>
    <property type="match status" value="1"/>
</dbReference>
<reference evidence="1 2" key="1">
    <citation type="journal article" date="2018" name="PLoS Genet.">
        <title>Population sequencing reveals clonal diversity and ancestral inbreeding in the grapevine cultivar Chardonnay.</title>
        <authorList>
            <person name="Roach M.J."/>
            <person name="Johnson D.L."/>
            <person name="Bohlmann J."/>
            <person name="van Vuuren H.J."/>
            <person name="Jones S.J."/>
            <person name="Pretorius I.S."/>
            <person name="Schmidt S.A."/>
            <person name="Borneman A.R."/>
        </authorList>
    </citation>
    <scope>NUCLEOTIDE SEQUENCE [LARGE SCALE GENOMIC DNA]</scope>
    <source>
        <strain evidence="2">cv. Chardonnay</strain>
        <tissue evidence="1">Leaf</tissue>
    </source>
</reference>
<dbReference type="PANTHER" id="PTHR33223:SF8">
    <property type="entry name" value="OS04G0172440 PROTEIN"/>
    <property type="match status" value="1"/>
</dbReference>
<name>A0A438BR37_VITVI</name>
<evidence type="ECO:0000313" key="2">
    <source>
        <dbReference type="Proteomes" id="UP000288805"/>
    </source>
</evidence>
<gene>
    <name evidence="1" type="ORF">CK203_102324</name>
</gene>
<comment type="caution">
    <text evidence="1">The sequence shown here is derived from an EMBL/GenBank/DDBJ whole genome shotgun (WGS) entry which is preliminary data.</text>
</comment>
<dbReference type="Proteomes" id="UP000288805">
    <property type="component" value="Unassembled WGS sequence"/>
</dbReference>
<dbReference type="EMBL" id="QGNW01002653">
    <property type="protein sequence ID" value="RVW13421.1"/>
    <property type="molecule type" value="Genomic_DNA"/>
</dbReference>
<proteinExistence type="predicted"/>
<evidence type="ECO:0000313" key="1">
    <source>
        <dbReference type="EMBL" id="RVW13421.1"/>
    </source>
</evidence>